<gene>
    <name evidence="1" type="ORF">SAMN04488556_2355</name>
</gene>
<sequence>MLDELTCTCERCDQSLEDDRLMLSMRTDGGTRRAYECRCGAVTITVVGDEGVDDRSTIR</sequence>
<evidence type="ECO:0000313" key="1">
    <source>
        <dbReference type="EMBL" id="SFS70534.1"/>
    </source>
</evidence>
<name>A0A1I6S0S2_9EURY</name>
<dbReference type="RefSeq" id="WP_092904776.1">
    <property type="nucleotide sequence ID" value="NZ_FOZS01000002.1"/>
</dbReference>
<evidence type="ECO:0000313" key="2">
    <source>
        <dbReference type="Proteomes" id="UP000199199"/>
    </source>
</evidence>
<accession>A0A1I6S0S2</accession>
<dbReference type="Proteomes" id="UP000199199">
    <property type="component" value="Unassembled WGS sequence"/>
</dbReference>
<reference evidence="2" key="1">
    <citation type="submission" date="2016-10" db="EMBL/GenBank/DDBJ databases">
        <authorList>
            <person name="Varghese N."/>
            <person name="Submissions S."/>
        </authorList>
    </citation>
    <scope>NUCLEOTIDE SEQUENCE [LARGE SCALE GENOMIC DNA]</scope>
    <source>
        <strain evidence="2">DSM 22427</strain>
    </source>
</reference>
<protein>
    <submittedName>
        <fullName evidence="1">Uncharacterized protein</fullName>
    </submittedName>
</protein>
<dbReference type="EMBL" id="FOZS01000002">
    <property type="protein sequence ID" value="SFS70534.1"/>
    <property type="molecule type" value="Genomic_DNA"/>
</dbReference>
<proteinExistence type="predicted"/>
<organism evidence="1 2">
    <name type="scientific">Halostagnicola kamekurae</name>
    <dbReference type="NCBI Taxonomy" id="619731"/>
    <lineage>
        <taxon>Archaea</taxon>
        <taxon>Methanobacteriati</taxon>
        <taxon>Methanobacteriota</taxon>
        <taxon>Stenosarchaea group</taxon>
        <taxon>Halobacteria</taxon>
        <taxon>Halobacteriales</taxon>
        <taxon>Natrialbaceae</taxon>
        <taxon>Halostagnicola</taxon>
    </lineage>
</organism>
<dbReference type="OrthoDB" id="198910at2157"/>
<dbReference type="AlphaFoldDB" id="A0A1I6S0S2"/>
<keyword evidence="2" id="KW-1185">Reference proteome</keyword>